<dbReference type="PROSITE" id="PS51485">
    <property type="entry name" value="PHYTOCYANIN"/>
    <property type="match status" value="1"/>
</dbReference>
<feature type="region of interest" description="Disordered" evidence="3">
    <location>
        <begin position="94"/>
        <end position="126"/>
    </location>
</feature>
<proteinExistence type="predicted"/>
<protein>
    <recommendedName>
        <fullName evidence="4">Phytocyanin domain-containing protein</fullName>
    </recommendedName>
</protein>
<name>A0A7J0EHC3_9ERIC</name>
<dbReference type="InterPro" id="IPR003245">
    <property type="entry name" value="Phytocyanin_dom"/>
</dbReference>
<sequence>MYVLAKDYTVGESSGWAVGMDYSTWTSGKTFTVGDTLCASDYSTCTVGNAIKTDSSGATNFPLKTAGTYYFICGVPGHCGSGMKVAVTVAAAAGGASPTTPSGTPPSSTTTTTSPATPTTTPPRRHALTRIRPRRGLSHLL</sequence>
<dbReference type="GO" id="GO:0009055">
    <property type="term" value="F:electron transfer activity"/>
    <property type="evidence" value="ECO:0007669"/>
    <property type="project" value="InterPro"/>
</dbReference>
<dbReference type="EMBL" id="BJWL01000004">
    <property type="protein sequence ID" value="GFY85871.1"/>
    <property type="molecule type" value="Genomic_DNA"/>
</dbReference>
<evidence type="ECO:0000256" key="1">
    <source>
        <dbReference type="ARBA" id="ARBA00022723"/>
    </source>
</evidence>
<dbReference type="InterPro" id="IPR039391">
    <property type="entry name" value="Phytocyanin-like"/>
</dbReference>
<dbReference type="AlphaFoldDB" id="A0A7J0EHC3"/>
<organism evidence="5 6">
    <name type="scientific">Actinidia rufa</name>
    <dbReference type="NCBI Taxonomy" id="165716"/>
    <lineage>
        <taxon>Eukaryota</taxon>
        <taxon>Viridiplantae</taxon>
        <taxon>Streptophyta</taxon>
        <taxon>Embryophyta</taxon>
        <taxon>Tracheophyta</taxon>
        <taxon>Spermatophyta</taxon>
        <taxon>Magnoliopsida</taxon>
        <taxon>eudicotyledons</taxon>
        <taxon>Gunneridae</taxon>
        <taxon>Pentapetalae</taxon>
        <taxon>asterids</taxon>
        <taxon>Ericales</taxon>
        <taxon>Actinidiaceae</taxon>
        <taxon>Actinidia</taxon>
    </lineage>
</organism>
<dbReference type="Gene3D" id="2.60.40.420">
    <property type="entry name" value="Cupredoxins - blue copper proteins"/>
    <property type="match status" value="2"/>
</dbReference>
<evidence type="ECO:0000256" key="3">
    <source>
        <dbReference type="SAM" id="MobiDB-lite"/>
    </source>
</evidence>
<dbReference type="OrthoDB" id="206968at2759"/>
<dbReference type="GO" id="GO:0046872">
    <property type="term" value="F:metal ion binding"/>
    <property type="evidence" value="ECO:0007669"/>
    <property type="project" value="UniProtKB-KW"/>
</dbReference>
<keyword evidence="6" id="KW-1185">Reference proteome</keyword>
<dbReference type="SUPFAM" id="SSF49503">
    <property type="entry name" value="Cupredoxins"/>
    <property type="match status" value="1"/>
</dbReference>
<evidence type="ECO:0000259" key="4">
    <source>
        <dbReference type="PROSITE" id="PS51485"/>
    </source>
</evidence>
<gene>
    <name evidence="5" type="ORF">Acr_04g0006090</name>
</gene>
<dbReference type="PROSITE" id="PS00196">
    <property type="entry name" value="COPPER_BLUE"/>
    <property type="match status" value="1"/>
</dbReference>
<keyword evidence="1" id="KW-0479">Metal-binding</keyword>
<evidence type="ECO:0000256" key="2">
    <source>
        <dbReference type="ARBA" id="ARBA00023008"/>
    </source>
</evidence>
<dbReference type="GO" id="GO:0005886">
    <property type="term" value="C:plasma membrane"/>
    <property type="evidence" value="ECO:0007669"/>
    <property type="project" value="TreeGrafter"/>
</dbReference>
<feature type="compositionally biased region" description="Low complexity" evidence="3">
    <location>
        <begin position="94"/>
        <end position="119"/>
    </location>
</feature>
<accession>A0A7J0EHC3</accession>
<dbReference type="PANTHER" id="PTHR33021:SF193">
    <property type="entry name" value="OS06G0218600 PROTEIN"/>
    <property type="match status" value="1"/>
</dbReference>
<dbReference type="Pfam" id="PF02298">
    <property type="entry name" value="Cu_bind_like"/>
    <property type="match status" value="1"/>
</dbReference>
<dbReference type="Proteomes" id="UP000585474">
    <property type="component" value="Unassembled WGS sequence"/>
</dbReference>
<feature type="domain" description="Phytocyanin" evidence="4">
    <location>
        <begin position="6"/>
        <end position="91"/>
    </location>
</feature>
<comment type="caution">
    <text evidence="5">The sequence shown here is derived from an EMBL/GenBank/DDBJ whole genome shotgun (WGS) entry which is preliminary data.</text>
</comment>
<dbReference type="PANTHER" id="PTHR33021">
    <property type="entry name" value="BLUE COPPER PROTEIN"/>
    <property type="match status" value="1"/>
</dbReference>
<dbReference type="CDD" id="cd04216">
    <property type="entry name" value="Phytocyanin"/>
    <property type="match status" value="1"/>
</dbReference>
<evidence type="ECO:0000313" key="5">
    <source>
        <dbReference type="EMBL" id="GFY85871.1"/>
    </source>
</evidence>
<reference evidence="5 6" key="1">
    <citation type="submission" date="2019-07" db="EMBL/GenBank/DDBJ databases">
        <title>De Novo Assembly of kiwifruit Actinidia rufa.</title>
        <authorList>
            <person name="Sugita-Konishi S."/>
            <person name="Sato K."/>
            <person name="Mori E."/>
            <person name="Abe Y."/>
            <person name="Kisaki G."/>
            <person name="Hamano K."/>
            <person name="Suezawa K."/>
            <person name="Otani M."/>
            <person name="Fukuda T."/>
            <person name="Manabe T."/>
            <person name="Gomi K."/>
            <person name="Tabuchi M."/>
            <person name="Akimitsu K."/>
            <person name="Kataoka I."/>
        </authorList>
    </citation>
    <scope>NUCLEOTIDE SEQUENCE [LARGE SCALE GENOMIC DNA]</scope>
    <source>
        <strain evidence="6">cv. Fuchu</strain>
    </source>
</reference>
<evidence type="ECO:0000313" key="6">
    <source>
        <dbReference type="Proteomes" id="UP000585474"/>
    </source>
</evidence>
<dbReference type="InterPro" id="IPR008972">
    <property type="entry name" value="Cupredoxin"/>
</dbReference>
<dbReference type="InterPro" id="IPR028871">
    <property type="entry name" value="BlueCu_1_BS"/>
</dbReference>
<keyword evidence="2" id="KW-0186">Copper</keyword>